<keyword evidence="11" id="KW-0808">Transferase</keyword>
<dbReference type="SUPFAM" id="SSF52540">
    <property type="entry name" value="P-loop containing nucleoside triphosphate hydrolases"/>
    <property type="match status" value="1"/>
</dbReference>
<comment type="catalytic activity">
    <reaction evidence="2">
        <text>adenosylcob(III)inamide phosphate + GTP + H(+) = adenosylcob(III)inamide-GDP + diphosphate</text>
        <dbReference type="Rhea" id="RHEA:22712"/>
        <dbReference type="ChEBI" id="CHEBI:15378"/>
        <dbReference type="ChEBI" id="CHEBI:33019"/>
        <dbReference type="ChEBI" id="CHEBI:37565"/>
        <dbReference type="ChEBI" id="CHEBI:58502"/>
        <dbReference type="ChEBI" id="CHEBI:60487"/>
        <dbReference type="EC" id="2.7.7.62"/>
    </reaction>
</comment>
<sequence>MVILVTGGVKSGKSSFALELSRRYKKKAFIATGVPFDEEMRNRINRHKSERKGFDTFEEPVEVDKVIESLNGKYEFAILDCITTYLGNLYYYKKDIENYLEKFLKSIKKVDYTLVCVTNEVGWGIIPENKQVREYVERLGLLNKDIVKIAQKVYLMVSGIGVELK</sequence>
<dbReference type="Gene3D" id="3.40.50.300">
    <property type="entry name" value="P-loop containing nucleotide triphosphate hydrolases"/>
    <property type="match status" value="1"/>
</dbReference>
<gene>
    <name evidence="18" type="ORF">XJ44_05035</name>
</gene>
<proteinExistence type="inferred from homology"/>
<evidence type="ECO:0000256" key="17">
    <source>
        <dbReference type="ARBA" id="ARBA00030571"/>
    </source>
</evidence>
<dbReference type="EC" id="2.7.1.156" evidence="8"/>
<evidence type="ECO:0000256" key="7">
    <source>
        <dbReference type="ARBA" id="ARBA00007490"/>
    </source>
</evidence>
<evidence type="ECO:0000256" key="11">
    <source>
        <dbReference type="ARBA" id="ARBA00022679"/>
    </source>
</evidence>
<dbReference type="Pfam" id="PF02283">
    <property type="entry name" value="CobU"/>
    <property type="match status" value="1"/>
</dbReference>
<dbReference type="PIRSF" id="PIRSF006135">
    <property type="entry name" value="CobU"/>
    <property type="match status" value="1"/>
</dbReference>
<evidence type="ECO:0000256" key="2">
    <source>
        <dbReference type="ARBA" id="ARBA00000711"/>
    </source>
</evidence>
<evidence type="ECO:0000256" key="5">
    <source>
        <dbReference type="ARBA" id="ARBA00004692"/>
    </source>
</evidence>
<evidence type="ECO:0000256" key="3">
    <source>
        <dbReference type="ARBA" id="ARBA00001522"/>
    </source>
</evidence>
<dbReference type="PANTHER" id="PTHR34848">
    <property type="match status" value="1"/>
</dbReference>
<dbReference type="InterPro" id="IPR027417">
    <property type="entry name" value="P-loop_NTPase"/>
</dbReference>
<accession>A0ABX3IH48</accession>
<keyword evidence="19" id="KW-1185">Reference proteome</keyword>
<dbReference type="RefSeq" id="WP_075665924.1">
    <property type="nucleotide sequence ID" value="NZ_LBFC01000018.1"/>
</dbReference>
<comment type="caution">
    <text evidence="18">The sequence shown here is derived from an EMBL/GenBank/DDBJ whole genome shotgun (WGS) entry which is preliminary data.</text>
</comment>
<keyword evidence="15" id="KW-0342">GTP-binding</keyword>
<dbReference type="Proteomes" id="UP000242616">
    <property type="component" value="Unassembled WGS sequence"/>
</dbReference>
<dbReference type="PANTHER" id="PTHR34848:SF1">
    <property type="entry name" value="BIFUNCTIONAL ADENOSYLCOBALAMIN BIOSYNTHESIS PROTEIN COBU"/>
    <property type="match status" value="1"/>
</dbReference>
<keyword evidence="10" id="KW-0169">Cobalamin biosynthesis</keyword>
<keyword evidence="12" id="KW-0547">Nucleotide-binding</keyword>
<evidence type="ECO:0000256" key="10">
    <source>
        <dbReference type="ARBA" id="ARBA00022573"/>
    </source>
</evidence>
<keyword evidence="13" id="KW-0418">Kinase</keyword>
<evidence type="ECO:0000256" key="9">
    <source>
        <dbReference type="ARBA" id="ARBA00012523"/>
    </source>
</evidence>
<comment type="catalytic activity">
    <reaction evidence="3">
        <text>adenosylcob(III)inamide + GTP = adenosylcob(III)inamide phosphate + GDP + H(+)</text>
        <dbReference type="Rhea" id="RHEA:15765"/>
        <dbReference type="ChEBI" id="CHEBI:2480"/>
        <dbReference type="ChEBI" id="CHEBI:15378"/>
        <dbReference type="ChEBI" id="CHEBI:37565"/>
        <dbReference type="ChEBI" id="CHEBI:58189"/>
        <dbReference type="ChEBI" id="CHEBI:58502"/>
        <dbReference type="EC" id="2.7.1.156"/>
    </reaction>
</comment>
<evidence type="ECO:0000313" key="19">
    <source>
        <dbReference type="Proteomes" id="UP000242616"/>
    </source>
</evidence>
<protein>
    <recommendedName>
        <fullName evidence="16">Adenosylcobinamide kinase</fullName>
        <ecNumber evidence="8">2.7.1.156</ecNumber>
        <ecNumber evidence="9">2.7.7.62</ecNumber>
    </recommendedName>
    <alternativeName>
        <fullName evidence="17">Adenosylcobinamide-phosphate guanylyltransferase</fullName>
    </alternativeName>
</protein>
<comment type="similarity">
    <text evidence="7">Belongs to the CobU/CobP family.</text>
</comment>
<keyword evidence="14" id="KW-0067">ATP-binding</keyword>
<evidence type="ECO:0000256" key="14">
    <source>
        <dbReference type="ARBA" id="ARBA00022840"/>
    </source>
</evidence>
<comment type="pathway">
    <text evidence="6">Cofactor biosynthesis; adenosylcobalamin biosynthesis; adenosylcobalamin from cob(II)yrinate a,c-diamide: step 5/7.</text>
</comment>
<evidence type="ECO:0000256" key="4">
    <source>
        <dbReference type="ARBA" id="ARBA00003889"/>
    </source>
</evidence>
<evidence type="ECO:0000256" key="15">
    <source>
        <dbReference type="ARBA" id="ARBA00023134"/>
    </source>
</evidence>
<dbReference type="EC" id="2.7.7.62" evidence="9"/>
<evidence type="ECO:0000256" key="12">
    <source>
        <dbReference type="ARBA" id="ARBA00022741"/>
    </source>
</evidence>
<reference evidence="18 19" key="1">
    <citation type="submission" date="2015-06" db="EMBL/GenBank/DDBJ databases">
        <title>Genome sequencing of Thermotogales isolates from hydrothermal vents.</title>
        <authorList>
            <person name="Haverkamp T.H."/>
            <person name="Kublanov I.V."/>
            <person name="Nesbo C.L."/>
        </authorList>
    </citation>
    <scope>NUCLEOTIDE SEQUENCE [LARGE SCALE GENOMIC DNA]</scope>
    <source>
        <strain evidence="19">ik275mar</strain>
    </source>
</reference>
<dbReference type="EMBL" id="LBFC01000018">
    <property type="protein sequence ID" value="ONN27151.1"/>
    <property type="molecule type" value="Genomic_DNA"/>
</dbReference>
<evidence type="ECO:0000313" key="18">
    <source>
        <dbReference type="EMBL" id="ONN27151.1"/>
    </source>
</evidence>
<evidence type="ECO:0000256" key="6">
    <source>
        <dbReference type="ARBA" id="ARBA00005159"/>
    </source>
</evidence>
<dbReference type="InterPro" id="IPR003203">
    <property type="entry name" value="CobU/CobP"/>
</dbReference>
<evidence type="ECO:0000256" key="8">
    <source>
        <dbReference type="ARBA" id="ARBA00012016"/>
    </source>
</evidence>
<comment type="pathway">
    <text evidence="5">Cofactor biosynthesis; adenosylcobalamin biosynthesis; adenosylcobalamin from cob(II)yrinate a,c-diamide: step 6/7.</text>
</comment>
<evidence type="ECO:0000256" key="16">
    <source>
        <dbReference type="ARBA" id="ARBA00029570"/>
    </source>
</evidence>
<organism evidence="18 19">
    <name type="scientific">Thermosipho affectus</name>
    <dbReference type="NCBI Taxonomy" id="660294"/>
    <lineage>
        <taxon>Bacteria</taxon>
        <taxon>Thermotogati</taxon>
        <taxon>Thermotogota</taxon>
        <taxon>Thermotogae</taxon>
        <taxon>Thermotogales</taxon>
        <taxon>Fervidobacteriaceae</taxon>
        <taxon>Thermosipho</taxon>
    </lineage>
</organism>
<evidence type="ECO:0000256" key="1">
    <source>
        <dbReference type="ARBA" id="ARBA00000312"/>
    </source>
</evidence>
<comment type="function">
    <text evidence="4">Catalyzes ATP-dependent phosphorylation of adenosylcobinamide and addition of GMP to adenosylcobinamide phosphate.</text>
</comment>
<dbReference type="CDD" id="cd00544">
    <property type="entry name" value="CobU"/>
    <property type="match status" value="1"/>
</dbReference>
<comment type="catalytic activity">
    <reaction evidence="1">
        <text>adenosylcob(III)inamide + ATP = adenosylcob(III)inamide phosphate + ADP + H(+)</text>
        <dbReference type="Rhea" id="RHEA:15769"/>
        <dbReference type="ChEBI" id="CHEBI:2480"/>
        <dbReference type="ChEBI" id="CHEBI:15378"/>
        <dbReference type="ChEBI" id="CHEBI:30616"/>
        <dbReference type="ChEBI" id="CHEBI:58502"/>
        <dbReference type="ChEBI" id="CHEBI:456216"/>
        <dbReference type="EC" id="2.7.1.156"/>
    </reaction>
</comment>
<evidence type="ECO:0000256" key="13">
    <source>
        <dbReference type="ARBA" id="ARBA00022777"/>
    </source>
</evidence>
<name>A0ABX3IH48_9BACT</name>